<dbReference type="OrthoDB" id="1680482at2759"/>
<accession>A0A8K0DR18</accession>
<gene>
    <name evidence="1" type="ORF">FNV43_RR22756</name>
</gene>
<dbReference type="EMBL" id="VOIH02000010">
    <property type="protein sequence ID" value="KAF3435665.1"/>
    <property type="molecule type" value="Genomic_DNA"/>
</dbReference>
<sequence>MLVVPVWDPFTLIDPAERATLSAFIDDLSTTVHLGEYDALKKSSFQLILTSGSWLSDLRPRLTSGFIHSSTLYDPNNTMNQDSFQYKNVKFLWVLFSYLFMVYGYYDLYPELKVEGPADWQGGLDQSADPVLLDHFVWSSTGPADWQGGLANLPVLRYLIILC</sequence>
<name>A0A8K0DR18_9ROSA</name>
<proteinExistence type="predicted"/>
<comment type="caution">
    <text evidence="1">The sequence shown here is derived from an EMBL/GenBank/DDBJ whole genome shotgun (WGS) entry which is preliminary data.</text>
</comment>
<organism evidence="1 2">
    <name type="scientific">Rhamnella rubrinervis</name>
    <dbReference type="NCBI Taxonomy" id="2594499"/>
    <lineage>
        <taxon>Eukaryota</taxon>
        <taxon>Viridiplantae</taxon>
        <taxon>Streptophyta</taxon>
        <taxon>Embryophyta</taxon>
        <taxon>Tracheophyta</taxon>
        <taxon>Spermatophyta</taxon>
        <taxon>Magnoliopsida</taxon>
        <taxon>eudicotyledons</taxon>
        <taxon>Gunneridae</taxon>
        <taxon>Pentapetalae</taxon>
        <taxon>rosids</taxon>
        <taxon>fabids</taxon>
        <taxon>Rosales</taxon>
        <taxon>Rhamnaceae</taxon>
        <taxon>rhamnoid group</taxon>
        <taxon>Rhamneae</taxon>
        <taxon>Rhamnella</taxon>
    </lineage>
</organism>
<evidence type="ECO:0000313" key="2">
    <source>
        <dbReference type="Proteomes" id="UP000796880"/>
    </source>
</evidence>
<reference evidence="1" key="1">
    <citation type="submission" date="2020-03" db="EMBL/GenBank/DDBJ databases">
        <title>A high-quality chromosome-level genome assembly of a woody plant with both climbing and erect habits, Rhamnella rubrinervis.</title>
        <authorList>
            <person name="Lu Z."/>
            <person name="Yang Y."/>
            <person name="Zhu X."/>
            <person name="Sun Y."/>
        </authorList>
    </citation>
    <scope>NUCLEOTIDE SEQUENCE</scope>
    <source>
        <strain evidence="1">BYM</strain>
        <tissue evidence="1">Leaf</tissue>
    </source>
</reference>
<keyword evidence="2" id="KW-1185">Reference proteome</keyword>
<protein>
    <submittedName>
        <fullName evidence="1">Uncharacterized protein</fullName>
    </submittedName>
</protein>
<evidence type="ECO:0000313" key="1">
    <source>
        <dbReference type="EMBL" id="KAF3435665.1"/>
    </source>
</evidence>
<dbReference type="AlphaFoldDB" id="A0A8K0DR18"/>
<dbReference type="Proteomes" id="UP000796880">
    <property type="component" value="Unassembled WGS sequence"/>
</dbReference>